<evidence type="ECO:0000313" key="3">
    <source>
        <dbReference type="Proteomes" id="UP001301012"/>
    </source>
</evidence>
<dbReference type="Proteomes" id="UP001301012">
    <property type="component" value="Unassembled WGS sequence"/>
</dbReference>
<sequence>MIRKANLYDIEQIMEIINTTVEEMKSYNNTQWDENYPQTKDFVEDIELGDLYVESEGDDLLGLICVNYIQPKEYDGLEWSSNDKCIVVHRMAVNSKFRNRGVGVKLMNFAEELAIKNGVNYLKTDTYSINIKMNSLFKKFNYVLVGEMSFLGKEAPFYCYEKVLSDSKI</sequence>
<gene>
    <name evidence="2" type="ORF">QOZ84_01890</name>
</gene>
<feature type="domain" description="N-acetyltransferase" evidence="1">
    <location>
        <begin position="1"/>
        <end position="169"/>
    </location>
</feature>
<dbReference type="EMBL" id="JASKYM010000001">
    <property type="protein sequence ID" value="MDK2562284.1"/>
    <property type="molecule type" value="Genomic_DNA"/>
</dbReference>
<dbReference type="PROSITE" id="PS51186">
    <property type="entry name" value="GNAT"/>
    <property type="match status" value="1"/>
</dbReference>
<evidence type="ECO:0000313" key="2">
    <source>
        <dbReference type="EMBL" id="MDK2562284.1"/>
    </source>
</evidence>
<accession>A0ABT7E5T0</accession>
<dbReference type="InterPro" id="IPR016181">
    <property type="entry name" value="Acyl_CoA_acyltransferase"/>
</dbReference>
<dbReference type="RefSeq" id="WP_284131265.1">
    <property type="nucleotide sequence ID" value="NZ_JASKYM010000001.1"/>
</dbReference>
<reference evidence="2 3" key="1">
    <citation type="submission" date="2023-05" db="EMBL/GenBank/DDBJ databases">
        <title>Rombocin, a short stable natural nisin variant, displays selective antimicrobial activity against Listeria monocytogenes and employs dual mode of action to kill target bacterial strains.</title>
        <authorList>
            <person name="Wambui J."/>
            <person name="Stephan R."/>
            <person name="Kuipers O.P."/>
        </authorList>
    </citation>
    <scope>NUCLEOTIDE SEQUENCE [LARGE SCALE GENOMIC DNA]</scope>
    <source>
        <strain evidence="2 3">RC002</strain>
    </source>
</reference>
<evidence type="ECO:0000259" key="1">
    <source>
        <dbReference type="PROSITE" id="PS51186"/>
    </source>
</evidence>
<proteinExistence type="predicted"/>
<name>A0ABT7E5T0_9FIRM</name>
<protein>
    <submittedName>
        <fullName evidence="2">GNAT family N-acetyltransferase</fullName>
    </submittedName>
</protein>
<dbReference type="Pfam" id="PF00583">
    <property type="entry name" value="Acetyltransf_1"/>
    <property type="match status" value="1"/>
</dbReference>
<dbReference type="SUPFAM" id="SSF55729">
    <property type="entry name" value="Acyl-CoA N-acyltransferases (Nat)"/>
    <property type="match status" value="1"/>
</dbReference>
<dbReference type="CDD" id="cd04301">
    <property type="entry name" value="NAT_SF"/>
    <property type="match status" value="1"/>
</dbReference>
<dbReference type="InterPro" id="IPR000182">
    <property type="entry name" value="GNAT_dom"/>
</dbReference>
<dbReference type="Gene3D" id="3.40.630.30">
    <property type="match status" value="1"/>
</dbReference>
<comment type="caution">
    <text evidence="2">The sequence shown here is derived from an EMBL/GenBank/DDBJ whole genome shotgun (WGS) entry which is preliminary data.</text>
</comment>
<keyword evidence="3" id="KW-1185">Reference proteome</keyword>
<organism evidence="2 3">
    <name type="scientific">Romboutsia sedimentorum</name>
    <dbReference type="NCBI Taxonomy" id="1368474"/>
    <lineage>
        <taxon>Bacteria</taxon>
        <taxon>Bacillati</taxon>
        <taxon>Bacillota</taxon>
        <taxon>Clostridia</taxon>
        <taxon>Peptostreptococcales</taxon>
        <taxon>Peptostreptococcaceae</taxon>
        <taxon>Romboutsia</taxon>
    </lineage>
</organism>